<dbReference type="RefSeq" id="XP_013957238.1">
    <property type="nucleotide sequence ID" value="XM_014101763.1"/>
</dbReference>
<keyword evidence="1" id="KW-0732">Signal</keyword>
<feature type="signal peptide" evidence="1">
    <location>
        <begin position="1"/>
        <end position="18"/>
    </location>
</feature>
<keyword evidence="3" id="KW-1185">Reference proteome</keyword>
<dbReference type="Proteomes" id="UP000007115">
    <property type="component" value="Unassembled WGS sequence"/>
</dbReference>
<evidence type="ECO:0000313" key="2">
    <source>
        <dbReference type="EMBL" id="EHK23038.1"/>
    </source>
</evidence>
<dbReference type="PANTHER" id="PTHR38849:SF1">
    <property type="entry name" value="SMALL SECRETED PROTEIN"/>
    <property type="match status" value="1"/>
</dbReference>
<sequence>MHFSKFYVAISLISSAFALPMTSTPIERRALQFRKYADFEISDGKAGNALAEAQAKFPIDTSNLKGVSASDLAIINAARETAEAAETDAFNGQIKAASGSAATTLQNGKIKNKVLKLFLEVTALQIQQAQGSNKASKIAEEQKKLNNNINLDKKAAGQASKGVVFTGDVQPDN</sequence>
<dbReference type="eggNOG" id="ENOG502SA5Y">
    <property type="taxonomic scope" value="Eukaryota"/>
</dbReference>
<reference evidence="2 3" key="1">
    <citation type="journal article" date="2011" name="Genome Biol.">
        <title>Comparative genome sequence analysis underscores mycoparasitism as the ancestral life style of Trichoderma.</title>
        <authorList>
            <person name="Kubicek C.P."/>
            <person name="Herrera-Estrella A."/>
            <person name="Seidl-Seiboth V."/>
            <person name="Martinez D.A."/>
            <person name="Druzhinina I.S."/>
            <person name="Thon M."/>
            <person name="Zeilinger S."/>
            <person name="Casas-Flores S."/>
            <person name="Horwitz B.A."/>
            <person name="Mukherjee P.K."/>
            <person name="Mukherjee M."/>
            <person name="Kredics L."/>
            <person name="Alcaraz L.D."/>
            <person name="Aerts A."/>
            <person name="Antal Z."/>
            <person name="Atanasova L."/>
            <person name="Cervantes-Badillo M.G."/>
            <person name="Challacombe J."/>
            <person name="Chertkov O."/>
            <person name="McCluskey K."/>
            <person name="Coulpier F."/>
            <person name="Deshpande N."/>
            <person name="von Doehren H."/>
            <person name="Ebbole D.J."/>
            <person name="Esquivel-Naranjo E.U."/>
            <person name="Fekete E."/>
            <person name="Flipphi M."/>
            <person name="Glaser F."/>
            <person name="Gomez-Rodriguez E.Y."/>
            <person name="Gruber S."/>
            <person name="Han C."/>
            <person name="Henrissat B."/>
            <person name="Hermosa R."/>
            <person name="Hernandez-Onate M."/>
            <person name="Karaffa L."/>
            <person name="Kosti I."/>
            <person name="Le Crom S."/>
            <person name="Lindquist E."/>
            <person name="Lucas S."/>
            <person name="Luebeck M."/>
            <person name="Luebeck P.S."/>
            <person name="Margeot A."/>
            <person name="Metz B."/>
            <person name="Misra M."/>
            <person name="Nevalainen H."/>
            <person name="Omann M."/>
            <person name="Packer N."/>
            <person name="Perrone G."/>
            <person name="Uresti-Rivera E.E."/>
            <person name="Salamov A."/>
            <person name="Schmoll M."/>
            <person name="Seiboth B."/>
            <person name="Shapiro H."/>
            <person name="Sukno S."/>
            <person name="Tamayo-Ramos J.A."/>
            <person name="Tisch D."/>
            <person name="Wiest A."/>
            <person name="Wilkinson H.H."/>
            <person name="Zhang M."/>
            <person name="Coutinho P.M."/>
            <person name="Kenerley C.M."/>
            <person name="Monte E."/>
            <person name="Baker S.E."/>
            <person name="Grigoriev I.V."/>
        </authorList>
    </citation>
    <scope>NUCLEOTIDE SEQUENCE [LARGE SCALE GENOMIC DNA]</scope>
    <source>
        <strain evidence="3">Gv29-8 / FGSC 10586</strain>
    </source>
</reference>
<dbReference type="PANTHER" id="PTHR38849">
    <property type="entry name" value="SMALL SECRETED PROTEIN"/>
    <property type="match status" value="1"/>
</dbReference>
<dbReference type="VEuPathDB" id="FungiDB:TRIVIDRAFT_83765"/>
<comment type="caution">
    <text evidence="2">The sequence shown here is derived from an EMBL/GenBank/DDBJ whole genome shotgun (WGS) entry which is preliminary data.</text>
</comment>
<dbReference type="HOGENOM" id="CLU_095023_1_0_1"/>
<accession>G9MSU1</accession>
<dbReference type="OMA" id="ETDAFNG"/>
<protein>
    <recommendedName>
        <fullName evidence="4">Small secreted protein</fullName>
    </recommendedName>
</protein>
<evidence type="ECO:0008006" key="4">
    <source>
        <dbReference type="Google" id="ProtNLM"/>
    </source>
</evidence>
<dbReference type="EMBL" id="ABDF02000006">
    <property type="protein sequence ID" value="EHK23038.1"/>
    <property type="molecule type" value="Genomic_DNA"/>
</dbReference>
<dbReference type="OrthoDB" id="2151417at2759"/>
<proteinExistence type="predicted"/>
<dbReference type="AlphaFoldDB" id="G9MSU1"/>
<organism evidence="2 3">
    <name type="scientific">Hypocrea virens (strain Gv29-8 / FGSC 10586)</name>
    <name type="common">Gliocladium virens</name>
    <name type="synonym">Trichoderma virens</name>
    <dbReference type="NCBI Taxonomy" id="413071"/>
    <lineage>
        <taxon>Eukaryota</taxon>
        <taxon>Fungi</taxon>
        <taxon>Dikarya</taxon>
        <taxon>Ascomycota</taxon>
        <taxon>Pezizomycotina</taxon>
        <taxon>Sordariomycetes</taxon>
        <taxon>Hypocreomycetidae</taxon>
        <taxon>Hypocreales</taxon>
        <taxon>Hypocreaceae</taxon>
        <taxon>Trichoderma</taxon>
    </lineage>
</organism>
<gene>
    <name evidence="2" type="ORF">TRIVIDRAFT_83765</name>
</gene>
<name>G9MSU1_HYPVG</name>
<dbReference type="GeneID" id="25798478"/>
<dbReference type="InParanoid" id="G9MSU1"/>
<evidence type="ECO:0000313" key="3">
    <source>
        <dbReference type="Proteomes" id="UP000007115"/>
    </source>
</evidence>
<feature type="chain" id="PRO_5003523853" description="Small secreted protein" evidence="1">
    <location>
        <begin position="19"/>
        <end position="173"/>
    </location>
</feature>
<evidence type="ECO:0000256" key="1">
    <source>
        <dbReference type="SAM" id="SignalP"/>
    </source>
</evidence>